<feature type="transmembrane region" description="Helical" evidence="6">
    <location>
        <begin position="173"/>
        <end position="192"/>
    </location>
</feature>
<dbReference type="GO" id="GO:0016020">
    <property type="term" value="C:membrane"/>
    <property type="evidence" value="ECO:0007669"/>
    <property type="project" value="UniProtKB-SubCell"/>
</dbReference>
<evidence type="ECO:0000256" key="5">
    <source>
        <dbReference type="ARBA" id="ARBA00023136"/>
    </source>
</evidence>
<comment type="subcellular location">
    <subcellularLocation>
        <location evidence="1">Membrane</location>
        <topology evidence="1">Multi-pass membrane protein</topology>
    </subcellularLocation>
</comment>
<dbReference type="Gene3D" id="1.20.1250.20">
    <property type="entry name" value="MFS general substrate transporter like domains"/>
    <property type="match status" value="3"/>
</dbReference>
<feature type="transmembrane region" description="Helical" evidence="6">
    <location>
        <begin position="344"/>
        <end position="369"/>
    </location>
</feature>
<dbReference type="Pfam" id="PF00854">
    <property type="entry name" value="PTR2"/>
    <property type="match status" value="2"/>
</dbReference>
<feature type="transmembrane region" description="Helical" evidence="6">
    <location>
        <begin position="655"/>
        <end position="679"/>
    </location>
</feature>
<dbReference type="PANTHER" id="PTHR11654">
    <property type="entry name" value="OLIGOPEPTIDE TRANSPORTER-RELATED"/>
    <property type="match status" value="1"/>
</dbReference>
<reference evidence="7 8" key="1">
    <citation type="journal article" date="2019" name="Nat. Plants">
        <title>Stout camphor tree genome fills gaps in understanding of flowering plant genome evolution.</title>
        <authorList>
            <person name="Chaw S.M."/>
            <person name="Liu Y.C."/>
            <person name="Wu Y.W."/>
            <person name="Wang H.Y."/>
            <person name="Lin C.I."/>
            <person name="Wu C.S."/>
            <person name="Ke H.M."/>
            <person name="Chang L.Y."/>
            <person name="Hsu C.Y."/>
            <person name="Yang H.T."/>
            <person name="Sudianto E."/>
            <person name="Hsu M.H."/>
            <person name="Wu K.P."/>
            <person name="Wang L.N."/>
            <person name="Leebens-Mack J.H."/>
            <person name="Tsai I.J."/>
        </authorList>
    </citation>
    <scope>NUCLEOTIDE SEQUENCE [LARGE SCALE GENOMIC DNA]</scope>
    <source>
        <strain evidence="8">cv. Chaw 1501</strain>
        <tissue evidence="7">Young leaves</tissue>
    </source>
</reference>
<accession>A0A3S3MTS5</accession>
<dbReference type="GO" id="GO:0006857">
    <property type="term" value="P:oligopeptide transport"/>
    <property type="evidence" value="ECO:0007669"/>
    <property type="project" value="InterPro"/>
</dbReference>
<dbReference type="GO" id="GO:0022857">
    <property type="term" value="F:transmembrane transporter activity"/>
    <property type="evidence" value="ECO:0007669"/>
    <property type="project" value="InterPro"/>
</dbReference>
<dbReference type="Proteomes" id="UP000283530">
    <property type="component" value="Unassembled WGS sequence"/>
</dbReference>
<sequence>MSQTFPLLSDGGAAGQSIEHQKQPAHSGWRSSGYIIGVEVAERFTYVGIGGNLVTYLTNVLHESTATAVKNVNIWVGASTLLPLFGAFIADSYLGRYHTILFSSIIYVLGLAAMTLTVAMDESRFQESLFYMSLYLVVIGQGGHMPCVQAFGADQFDESSEKERRDKNSFFNWRYFGQSSGAMTAMVMVFYLQDNVGWTISFGILAIAMALALVLFLLGQRSYRQQAPSGSPLTRVAKVLVAVARKLVLSSTIDDNGQKLENGWFHIQMDPSRPLPCANQFRVLDKPSIIDEIEWRLCSDTQVEDVKLQLHLVPIWFSCLMYAVVNAQPSTFFTKQSSTIDRNIFFFIVPSASLQVAISLAVIVTIPVYDRLIVPITRRITGTTSGLTMLQRIGVGLFLSVISMVVAALVESRRLRIAREHELVDLPHSTIPMSVLWMLPQYLICGVSNVFTLVGLQEFFYDQLPGELRSIGAAAYLSTLGVGSFLSSGVEVAERFAYIGIVGNLVTYLTNVLNESTATAVKNVNICTGVSTILPLFGAFIADSYLGRCHTILLSSVIYTLVLGDQVRRTGHGGSHVSGFFARITTVLRSRYRLRVLDKASIIEDIRRRLCSSTQVEDVIRLVPIWFSCLMYGVVIAQANTFFTKQSSTIDRKILSFVVPSASLQVIVSLAAIVTVLIYDWVIVPITRRITGTPSGLTMLQRIGVGMFLSVISMVVAALVESRRLRIARELALMDLPHAQPFL</sequence>
<dbReference type="SUPFAM" id="SSF103473">
    <property type="entry name" value="MFS general substrate transporter"/>
    <property type="match status" value="1"/>
</dbReference>
<evidence type="ECO:0000256" key="2">
    <source>
        <dbReference type="ARBA" id="ARBA00005982"/>
    </source>
</evidence>
<dbReference type="AlphaFoldDB" id="A0A3S3MTS5"/>
<organism evidence="7 8">
    <name type="scientific">Cinnamomum micranthum f. kanehirae</name>
    <dbReference type="NCBI Taxonomy" id="337451"/>
    <lineage>
        <taxon>Eukaryota</taxon>
        <taxon>Viridiplantae</taxon>
        <taxon>Streptophyta</taxon>
        <taxon>Embryophyta</taxon>
        <taxon>Tracheophyta</taxon>
        <taxon>Spermatophyta</taxon>
        <taxon>Magnoliopsida</taxon>
        <taxon>Magnoliidae</taxon>
        <taxon>Laurales</taxon>
        <taxon>Lauraceae</taxon>
        <taxon>Cinnamomum</taxon>
    </lineage>
</organism>
<evidence type="ECO:0000256" key="1">
    <source>
        <dbReference type="ARBA" id="ARBA00004141"/>
    </source>
</evidence>
<feature type="transmembrane region" description="Helical" evidence="6">
    <location>
        <begin position="390"/>
        <end position="410"/>
    </location>
</feature>
<feature type="transmembrane region" description="Helical" evidence="6">
    <location>
        <begin position="468"/>
        <end position="490"/>
    </location>
</feature>
<comment type="caution">
    <text evidence="7">The sequence shown here is derived from an EMBL/GenBank/DDBJ whole genome shotgun (WGS) entry which is preliminary data.</text>
</comment>
<dbReference type="InterPro" id="IPR036259">
    <property type="entry name" value="MFS_trans_sf"/>
</dbReference>
<evidence type="ECO:0000256" key="4">
    <source>
        <dbReference type="ARBA" id="ARBA00022989"/>
    </source>
</evidence>
<feature type="transmembrane region" description="Helical" evidence="6">
    <location>
        <begin position="132"/>
        <end position="152"/>
    </location>
</feature>
<feature type="transmembrane region" description="Helical" evidence="6">
    <location>
        <begin position="198"/>
        <end position="218"/>
    </location>
</feature>
<proteinExistence type="inferred from homology"/>
<dbReference type="PROSITE" id="PS01022">
    <property type="entry name" value="PTR2_1"/>
    <property type="match status" value="1"/>
</dbReference>
<feature type="transmembrane region" description="Helical" evidence="6">
    <location>
        <begin position="699"/>
        <end position="720"/>
    </location>
</feature>
<evidence type="ECO:0000313" key="8">
    <source>
        <dbReference type="Proteomes" id="UP000283530"/>
    </source>
</evidence>
<name>A0A3S3MTS5_9MAGN</name>
<keyword evidence="4 6" id="KW-1133">Transmembrane helix</keyword>
<dbReference type="InterPro" id="IPR000109">
    <property type="entry name" value="POT_fam"/>
</dbReference>
<keyword evidence="5 6" id="KW-0472">Membrane</keyword>
<dbReference type="EMBL" id="QPKB01000004">
    <property type="protein sequence ID" value="RWR82259.1"/>
    <property type="molecule type" value="Genomic_DNA"/>
</dbReference>
<dbReference type="InterPro" id="IPR018456">
    <property type="entry name" value="PTR2_symporter_CS"/>
</dbReference>
<evidence type="ECO:0000256" key="6">
    <source>
        <dbReference type="SAM" id="Phobius"/>
    </source>
</evidence>
<feature type="transmembrane region" description="Helical" evidence="6">
    <location>
        <begin position="74"/>
        <end position="94"/>
    </location>
</feature>
<feature type="transmembrane region" description="Helical" evidence="6">
    <location>
        <begin position="526"/>
        <end position="546"/>
    </location>
</feature>
<keyword evidence="8" id="KW-1185">Reference proteome</keyword>
<keyword evidence="3 6" id="KW-0812">Transmembrane</keyword>
<comment type="similarity">
    <text evidence="2">Belongs to the major facilitator superfamily. Proton-dependent oligopeptide transporter (POT/PTR) (TC 2.A.17) family.</text>
</comment>
<evidence type="ECO:0000256" key="3">
    <source>
        <dbReference type="ARBA" id="ARBA00022692"/>
    </source>
</evidence>
<evidence type="ECO:0000313" key="7">
    <source>
        <dbReference type="EMBL" id="RWR82259.1"/>
    </source>
</evidence>
<gene>
    <name evidence="7" type="ORF">CKAN_01097400</name>
</gene>
<protein>
    <submittedName>
        <fullName evidence="7">Proton-dependent oligopeptide transport family protein</fullName>
    </submittedName>
</protein>
<feature type="transmembrane region" description="Helical" evidence="6">
    <location>
        <begin position="101"/>
        <end position="120"/>
    </location>
</feature>
<feature type="transmembrane region" description="Helical" evidence="6">
    <location>
        <begin position="623"/>
        <end position="643"/>
    </location>
</feature>
<feature type="transmembrane region" description="Helical" evidence="6">
    <location>
        <begin position="430"/>
        <end position="456"/>
    </location>
</feature>
<dbReference type="OrthoDB" id="8904098at2759"/>